<gene>
    <name evidence="2" type="ORF">PAPYR_11280</name>
</gene>
<dbReference type="EMBL" id="JAPMOS010000185">
    <property type="protein sequence ID" value="KAJ4454107.1"/>
    <property type="molecule type" value="Genomic_DNA"/>
</dbReference>
<feature type="region of interest" description="Disordered" evidence="1">
    <location>
        <begin position="201"/>
        <end position="231"/>
    </location>
</feature>
<proteinExistence type="predicted"/>
<feature type="compositionally biased region" description="Low complexity" evidence="1">
    <location>
        <begin position="80"/>
        <end position="92"/>
    </location>
</feature>
<dbReference type="Proteomes" id="UP001141327">
    <property type="component" value="Unassembled WGS sequence"/>
</dbReference>
<feature type="region of interest" description="Disordered" evidence="1">
    <location>
        <begin position="1"/>
        <end position="35"/>
    </location>
</feature>
<organism evidence="2 3">
    <name type="scientific">Paratrimastix pyriformis</name>
    <dbReference type="NCBI Taxonomy" id="342808"/>
    <lineage>
        <taxon>Eukaryota</taxon>
        <taxon>Metamonada</taxon>
        <taxon>Preaxostyla</taxon>
        <taxon>Paratrimastigidae</taxon>
        <taxon>Paratrimastix</taxon>
    </lineage>
</organism>
<accession>A0ABQ8U473</accession>
<evidence type="ECO:0000256" key="1">
    <source>
        <dbReference type="SAM" id="MobiDB-lite"/>
    </source>
</evidence>
<feature type="compositionally biased region" description="Pro residues" evidence="1">
    <location>
        <begin position="68"/>
        <end position="79"/>
    </location>
</feature>
<keyword evidence="3" id="KW-1185">Reference proteome</keyword>
<reference evidence="2" key="1">
    <citation type="journal article" date="2022" name="bioRxiv">
        <title>Genomics of Preaxostyla Flagellates Illuminates Evolutionary Transitions and the Path Towards Mitochondrial Loss.</title>
        <authorList>
            <person name="Novak L.V.F."/>
            <person name="Treitli S.C."/>
            <person name="Pyrih J."/>
            <person name="Halakuc P."/>
            <person name="Pipaliya S.V."/>
            <person name="Vacek V."/>
            <person name="Brzon O."/>
            <person name="Soukal P."/>
            <person name="Eme L."/>
            <person name="Dacks J.B."/>
            <person name="Karnkowska A."/>
            <person name="Elias M."/>
            <person name="Hampl V."/>
        </authorList>
    </citation>
    <scope>NUCLEOTIDE SEQUENCE</scope>
    <source>
        <strain evidence="2">RCP-MX</strain>
    </source>
</reference>
<evidence type="ECO:0000313" key="2">
    <source>
        <dbReference type="EMBL" id="KAJ4454107.1"/>
    </source>
</evidence>
<comment type="caution">
    <text evidence="2">The sequence shown here is derived from an EMBL/GenBank/DDBJ whole genome shotgun (WGS) entry which is preliminary data.</text>
</comment>
<name>A0ABQ8U473_9EUKA</name>
<protein>
    <submittedName>
        <fullName evidence="2">Uncharacterized protein</fullName>
    </submittedName>
</protein>
<feature type="compositionally biased region" description="Basic residues" evidence="1">
    <location>
        <begin position="1"/>
        <end position="10"/>
    </location>
</feature>
<feature type="region of interest" description="Disordered" evidence="1">
    <location>
        <begin position="68"/>
        <end position="103"/>
    </location>
</feature>
<sequence>MPRKDQKSKKSTVIADDDDSPSGSGTQKRARASATCDWDQLSSIVMTLASKVDALAAAQVVAPSPLPAPALLPPPPPSPTATQTITTSAVSSPSTRAHRATAARPDDLWPTLRARIAGKNFRCYYQSLKGWLFESQFGEEGPTVKAIVEKISTWPGCPIEDQHFLAQVADDIRDWRTTVKGNQKAQVQRRKKRMELLAAAIPSPPMIASPPEDQEAAIDSPKDSGPATQLY</sequence>
<evidence type="ECO:0000313" key="3">
    <source>
        <dbReference type="Proteomes" id="UP001141327"/>
    </source>
</evidence>